<dbReference type="SUPFAM" id="SSF48371">
    <property type="entry name" value="ARM repeat"/>
    <property type="match status" value="1"/>
</dbReference>
<dbReference type="SUPFAM" id="SSF50729">
    <property type="entry name" value="PH domain-like"/>
    <property type="match status" value="1"/>
</dbReference>
<dbReference type="InterPro" id="IPR050693">
    <property type="entry name" value="Hsp70_NEF-Inhibitors"/>
</dbReference>
<dbReference type="OrthoDB" id="10250458at2759"/>
<dbReference type="Gene3D" id="1.25.10.10">
    <property type="entry name" value="Leucine-rich Repeat Variant"/>
    <property type="match status" value="1"/>
</dbReference>
<dbReference type="GO" id="GO:0000774">
    <property type="term" value="F:adenyl-nucleotide exchange factor activity"/>
    <property type="evidence" value="ECO:0007669"/>
    <property type="project" value="TreeGrafter"/>
</dbReference>
<reference evidence="4" key="1">
    <citation type="submission" date="2022-10" db="EMBL/GenBank/DDBJ databases">
        <title>Novel sulphate-reducing endosymbionts in the free-living metamonad Anaeramoeba.</title>
        <authorList>
            <person name="Jerlstrom-Hultqvist J."/>
            <person name="Cepicka I."/>
            <person name="Gallot-Lavallee L."/>
            <person name="Salas-Leiva D."/>
            <person name="Curtis B.A."/>
            <person name="Zahonova K."/>
            <person name="Pipaliya S."/>
            <person name="Dacks J."/>
            <person name="Roger A.J."/>
        </authorList>
    </citation>
    <scope>NUCLEOTIDE SEQUENCE</scope>
    <source>
        <strain evidence="4">BMAN</strain>
    </source>
</reference>
<feature type="compositionally biased region" description="Basic and acidic residues" evidence="2">
    <location>
        <begin position="552"/>
        <end position="565"/>
    </location>
</feature>
<dbReference type="InterPro" id="IPR016024">
    <property type="entry name" value="ARM-type_fold"/>
</dbReference>
<dbReference type="Proteomes" id="UP001149090">
    <property type="component" value="Unassembled WGS sequence"/>
</dbReference>
<feature type="domain" description="PH" evidence="3">
    <location>
        <begin position="372"/>
        <end position="465"/>
    </location>
</feature>
<evidence type="ECO:0000259" key="3">
    <source>
        <dbReference type="PROSITE" id="PS50003"/>
    </source>
</evidence>
<name>A0A9Q0R9D1_ANAIG</name>
<dbReference type="PANTHER" id="PTHR19316:SF18">
    <property type="entry name" value="HSP70-BINDING PROTEIN 1"/>
    <property type="match status" value="1"/>
</dbReference>
<comment type="caution">
    <text evidence="4">The sequence shown here is derived from an EMBL/GenBank/DDBJ whole genome shotgun (WGS) entry which is preliminary data.</text>
</comment>
<feature type="region of interest" description="Disordered" evidence="2">
    <location>
        <begin position="538"/>
        <end position="565"/>
    </location>
</feature>
<proteinExistence type="predicted"/>
<sequence length="856" mass="101257">MSFPFDEQKELKNCIENLSKDEETEKTTQYLSTLQQIVEKIENANLLVKINGIDSVIKFLYSNVEQNRANSIWIIGTCAKNNPKFKKFFLNKEEAFRKILSFLSDPKETEKIKNKSLGTVSALVQHNIDWQNLFMELNGFDTFSRLIENGNQNNKNRAFFFLTQLANDENNGTIFQEIMGNLPGFLNNITQILRQFVDDLYKKEQELIQIGKVEDLESHIDINFLDSVLSFIDSITVNNKQNLTIFQQLCLPDLLTGIAFNENISEDTKKNSQIIMERIELMIFLSIIKQKKIKKEQRKLMLLQTLKSFSDEISEYCCQTTTNFQHNLFSIAFDSENLLNEWIFVIQHIQELIVQSNLKNASFLRNSPNESRNTPTGVALIQDKNENENFWQGWLKLIGPDLFIYQEENEQVASFKLIQEGIKIKKLPNHNLGFEIITKNQNYLIITPNHKEKTRWIETLLPIIQGFQQTIKRYDPTIKRAKNFRHISFQSPSTLFMNYAVNLENQDGDDDNEKENRKFKLNLKRNNKINQENIQNIRGNLFPNDSDEDDKFSENHIQEESKVDDSKNIPKLRRNTVSKNTIQQKQPQFPLKKQESERNLSILFESPFSSFHHLLNKFYHEENYEQNILQEENDQLRDQFNEQQDTIFNLSDNLIFLTQQIQEFEQQTKPKNNPEEKEIEFLSYHEFHRMNKSLFDEHEIYQEYYKNIINEYQITISEIKKLSKENEDPEIQKIINELMKDIQSKIESITEKLIPEEEIEKFKEEQEELTENLREYLESKKINLETYIFLLEKYIETIQEQRNEQSDFFSQQTHQKSRQIKSNQSDITTLSGKLEKKKTELSFSGYLPSNISNQKN</sequence>
<evidence type="ECO:0000313" key="4">
    <source>
        <dbReference type="EMBL" id="KAJ5071741.1"/>
    </source>
</evidence>
<accession>A0A9Q0R9D1</accession>
<dbReference type="AlphaFoldDB" id="A0A9Q0R9D1"/>
<dbReference type="PROSITE" id="PS50003">
    <property type="entry name" value="PH_DOMAIN"/>
    <property type="match status" value="1"/>
</dbReference>
<feature type="region of interest" description="Disordered" evidence="2">
    <location>
        <begin position="806"/>
        <end position="831"/>
    </location>
</feature>
<evidence type="ECO:0000256" key="1">
    <source>
        <dbReference type="SAM" id="Coils"/>
    </source>
</evidence>
<dbReference type="InterPro" id="IPR001849">
    <property type="entry name" value="PH_domain"/>
</dbReference>
<organism evidence="4 5">
    <name type="scientific">Anaeramoeba ignava</name>
    <name type="common">Anaerobic marine amoeba</name>
    <dbReference type="NCBI Taxonomy" id="1746090"/>
    <lineage>
        <taxon>Eukaryota</taxon>
        <taxon>Metamonada</taxon>
        <taxon>Anaeramoebidae</taxon>
        <taxon>Anaeramoeba</taxon>
    </lineage>
</organism>
<protein>
    <submittedName>
        <fullName evidence="4">Protein folding regulator</fullName>
    </submittedName>
</protein>
<feature type="coiled-coil region" evidence="1">
    <location>
        <begin position="619"/>
        <end position="667"/>
    </location>
</feature>
<dbReference type="PANTHER" id="PTHR19316">
    <property type="entry name" value="PROTEIN FOLDING REGULATOR"/>
    <property type="match status" value="1"/>
</dbReference>
<keyword evidence="1" id="KW-0175">Coiled coil</keyword>
<keyword evidence="5" id="KW-1185">Reference proteome</keyword>
<dbReference type="InterPro" id="IPR011989">
    <property type="entry name" value="ARM-like"/>
</dbReference>
<dbReference type="EMBL" id="JAPDFW010000085">
    <property type="protein sequence ID" value="KAJ5071741.1"/>
    <property type="molecule type" value="Genomic_DNA"/>
</dbReference>
<dbReference type="GO" id="GO:0005783">
    <property type="term" value="C:endoplasmic reticulum"/>
    <property type="evidence" value="ECO:0007669"/>
    <property type="project" value="TreeGrafter"/>
</dbReference>
<evidence type="ECO:0000256" key="2">
    <source>
        <dbReference type="SAM" id="MobiDB-lite"/>
    </source>
</evidence>
<evidence type="ECO:0000313" key="5">
    <source>
        <dbReference type="Proteomes" id="UP001149090"/>
    </source>
</evidence>
<gene>
    <name evidence="4" type="ORF">M0811_09901</name>
</gene>